<dbReference type="PATRIC" id="fig|947033.5.peg.3287"/>
<keyword evidence="15" id="KW-1185">Reference proteome</keyword>
<organism evidence="14 15">
    <name type="scientific">Legionella steelei</name>
    <dbReference type="NCBI Taxonomy" id="947033"/>
    <lineage>
        <taxon>Bacteria</taxon>
        <taxon>Pseudomonadati</taxon>
        <taxon>Pseudomonadota</taxon>
        <taxon>Gammaproteobacteria</taxon>
        <taxon>Legionellales</taxon>
        <taxon>Legionellaceae</taxon>
        <taxon>Legionella</taxon>
    </lineage>
</organism>
<evidence type="ECO:0000256" key="6">
    <source>
        <dbReference type="ARBA" id="ARBA00022692"/>
    </source>
</evidence>
<accession>A0A0W0ZCV8</accession>
<gene>
    <name evidence="14" type="ORF">Lste_3101</name>
</gene>
<dbReference type="InterPro" id="IPR006153">
    <property type="entry name" value="Cation/H_exchanger_TM"/>
</dbReference>
<dbReference type="GO" id="GO:0098719">
    <property type="term" value="P:sodium ion import across plasma membrane"/>
    <property type="evidence" value="ECO:0007669"/>
    <property type="project" value="TreeGrafter"/>
</dbReference>
<feature type="transmembrane region" description="Helical" evidence="12">
    <location>
        <begin position="353"/>
        <end position="371"/>
    </location>
</feature>
<keyword evidence="10 12" id="KW-0472">Membrane</keyword>
<evidence type="ECO:0000313" key="14">
    <source>
        <dbReference type="EMBL" id="KTD66895.1"/>
    </source>
</evidence>
<comment type="similarity">
    <text evidence="2">Belongs to the monovalent cation:proton antiporter 1 (CPA1) transporter (TC 2.A.36) family.</text>
</comment>
<feature type="transmembrane region" description="Helical" evidence="12">
    <location>
        <begin position="31"/>
        <end position="51"/>
    </location>
</feature>
<keyword evidence="5" id="KW-1003">Cell membrane</keyword>
<dbReference type="RefSeq" id="WP_058511945.1">
    <property type="nucleotide sequence ID" value="NZ_DAIOMV010000002.1"/>
</dbReference>
<dbReference type="EMBL" id="LNYY01000021">
    <property type="protein sequence ID" value="KTD66895.1"/>
    <property type="molecule type" value="Genomic_DNA"/>
</dbReference>
<feature type="transmembrane region" description="Helical" evidence="12">
    <location>
        <begin position="71"/>
        <end position="89"/>
    </location>
</feature>
<evidence type="ECO:0000259" key="13">
    <source>
        <dbReference type="Pfam" id="PF00999"/>
    </source>
</evidence>
<keyword evidence="6 12" id="KW-0812">Transmembrane</keyword>
<feature type="transmembrane region" description="Helical" evidence="12">
    <location>
        <begin position="254"/>
        <end position="272"/>
    </location>
</feature>
<dbReference type="PANTHER" id="PTHR10110">
    <property type="entry name" value="SODIUM/HYDROGEN EXCHANGER"/>
    <property type="match status" value="1"/>
</dbReference>
<dbReference type="STRING" id="947033.Lste_3101"/>
<evidence type="ECO:0000256" key="2">
    <source>
        <dbReference type="ARBA" id="ARBA00007367"/>
    </source>
</evidence>
<feature type="transmembrane region" description="Helical" evidence="12">
    <location>
        <begin position="200"/>
        <end position="222"/>
    </location>
</feature>
<keyword evidence="8" id="KW-0915">Sodium</keyword>
<feature type="domain" description="Cation/H+ exchanger transmembrane" evidence="13">
    <location>
        <begin position="13"/>
        <end position="413"/>
    </location>
</feature>
<dbReference type="GO" id="GO:0015385">
    <property type="term" value="F:sodium:proton antiporter activity"/>
    <property type="evidence" value="ECO:0007669"/>
    <property type="project" value="InterPro"/>
</dbReference>
<dbReference type="GO" id="GO:0051453">
    <property type="term" value="P:regulation of intracellular pH"/>
    <property type="evidence" value="ECO:0007669"/>
    <property type="project" value="TreeGrafter"/>
</dbReference>
<dbReference type="GO" id="GO:0015386">
    <property type="term" value="F:potassium:proton antiporter activity"/>
    <property type="evidence" value="ECO:0007669"/>
    <property type="project" value="TreeGrafter"/>
</dbReference>
<evidence type="ECO:0000256" key="11">
    <source>
        <dbReference type="ARBA" id="ARBA00023201"/>
    </source>
</evidence>
<comment type="caution">
    <text evidence="14">The sequence shown here is derived from an EMBL/GenBank/DDBJ whole genome shotgun (WGS) entry which is preliminary data.</text>
</comment>
<keyword evidence="4" id="KW-0050">Antiport</keyword>
<evidence type="ECO:0000256" key="7">
    <source>
        <dbReference type="ARBA" id="ARBA00022989"/>
    </source>
</evidence>
<dbReference type="InterPro" id="IPR018422">
    <property type="entry name" value="Cation/H_exchanger_CPA1"/>
</dbReference>
<proteinExistence type="inferred from homology"/>
<dbReference type="Gene3D" id="6.10.140.1330">
    <property type="match status" value="1"/>
</dbReference>
<keyword evidence="7 12" id="KW-1133">Transmembrane helix</keyword>
<dbReference type="Pfam" id="PF00999">
    <property type="entry name" value="Na_H_Exchanger"/>
    <property type="match status" value="1"/>
</dbReference>
<evidence type="ECO:0000256" key="1">
    <source>
        <dbReference type="ARBA" id="ARBA00004651"/>
    </source>
</evidence>
<keyword evidence="11" id="KW-0739">Sodium transport</keyword>
<reference evidence="14 15" key="1">
    <citation type="submission" date="2015-11" db="EMBL/GenBank/DDBJ databases">
        <title>Genomic analysis of 38 Legionella species identifies large and diverse effector repertoires.</title>
        <authorList>
            <person name="Burstein D."/>
            <person name="Amaro F."/>
            <person name="Zusman T."/>
            <person name="Lifshitz Z."/>
            <person name="Cohen O."/>
            <person name="Gilbert J.A."/>
            <person name="Pupko T."/>
            <person name="Shuman H.A."/>
            <person name="Segal G."/>
        </authorList>
    </citation>
    <scope>NUCLEOTIDE SEQUENCE [LARGE SCALE GENOMIC DNA]</scope>
    <source>
        <strain evidence="14 15">IMVS3376</strain>
    </source>
</reference>
<comment type="subcellular location">
    <subcellularLocation>
        <location evidence="1">Cell membrane</location>
        <topology evidence="1">Multi-pass membrane protein</topology>
    </subcellularLocation>
</comment>
<feature type="transmembrane region" description="Helical" evidence="12">
    <location>
        <begin position="383"/>
        <end position="411"/>
    </location>
</feature>
<evidence type="ECO:0000256" key="3">
    <source>
        <dbReference type="ARBA" id="ARBA00022448"/>
    </source>
</evidence>
<feature type="transmembrane region" description="Helical" evidence="12">
    <location>
        <begin position="129"/>
        <end position="150"/>
    </location>
</feature>
<dbReference type="AlphaFoldDB" id="A0A0W0ZCV8"/>
<evidence type="ECO:0000256" key="8">
    <source>
        <dbReference type="ARBA" id="ARBA00023053"/>
    </source>
</evidence>
<protein>
    <submittedName>
        <fullName evidence="14">Sodium/hydrogen exchanger</fullName>
    </submittedName>
</protein>
<feature type="transmembrane region" description="Helical" evidence="12">
    <location>
        <begin position="6"/>
        <end position="24"/>
    </location>
</feature>
<evidence type="ECO:0000256" key="10">
    <source>
        <dbReference type="ARBA" id="ARBA00023136"/>
    </source>
</evidence>
<feature type="transmembrane region" description="Helical" evidence="12">
    <location>
        <begin position="318"/>
        <end position="341"/>
    </location>
</feature>
<dbReference type="OrthoDB" id="9774146at2"/>
<sequence length="419" mass="45888">MSFFEIIATLITLSALFSYVNFKLFKLPPTIGLMAIALALSLCLNVSGTIWPEIISGSRIFLEQINFNDTLLHGMLSFLLFAGALHINISQLAEQKIVITVLALIGTLISTAIVGLLIYWLLILINIQISFIYCLLFGALISPTDPIAVMGILKTLGTPKNLEMKIAGESLFNDGIGVVLFLGILEVVSSPHELSISHLLILFITEAIGGALFGLVIGYIAYQMLKSIDNYQVEILISLALVMGGYALGERIHISAPIAMVVAGLLIGNHGRQFAMSDKTRKHLDTFWELLDEILNAVLFVLIGLEVLVLTINNQYLLIGIIAIPVVLLARWISVAVPLTLMRRQLKFTPHSIKILTWGGLRGGISVALALSLRNIVGKESEFIFEAILMMTYIVVVFSILIQGLTIGPLVKKLYARNH</sequence>
<keyword evidence="9" id="KW-0406">Ion transport</keyword>
<dbReference type="Proteomes" id="UP000054926">
    <property type="component" value="Unassembled WGS sequence"/>
</dbReference>
<evidence type="ECO:0000256" key="5">
    <source>
        <dbReference type="ARBA" id="ARBA00022475"/>
    </source>
</evidence>
<evidence type="ECO:0000313" key="15">
    <source>
        <dbReference type="Proteomes" id="UP000054926"/>
    </source>
</evidence>
<dbReference type="PANTHER" id="PTHR10110:SF195">
    <property type="entry name" value="NA(+)_H(+) ANTIPORTER NHAS2"/>
    <property type="match status" value="1"/>
</dbReference>
<evidence type="ECO:0000256" key="9">
    <source>
        <dbReference type="ARBA" id="ARBA00023065"/>
    </source>
</evidence>
<name>A0A0W0ZCV8_9GAMM</name>
<feature type="transmembrane region" description="Helical" evidence="12">
    <location>
        <begin position="293"/>
        <end position="312"/>
    </location>
</feature>
<evidence type="ECO:0000256" key="4">
    <source>
        <dbReference type="ARBA" id="ARBA00022449"/>
    </source>
</evidence>
<keyword evidence="3" id="KW-0813">Transport</keyword>
<feature type="transmembrane region" description="Helical" evidence="12">
    <location>
        <begin position="101"/>
        <end position="123"/>
    </location>
</feature>
<evidence type="ECO:0000256" key="12">
    <source>
        <dbReference type="SAM" id="Phobius"/>
    </source>
</evidence>
<feature type="transmembrane region" description="Helical" evidence="12">
    <location>
        <begin position="171"/>
        <end position="188"/>
    </location>
</feature>
<dbReference type="GO" id="GO:0005886">
    <property type="term" value="C:plasma membrane"/>
    <property type="evidence" value="ECO:0007669"/>
    <property type="project" value="UniProtKB-SubCell"/>
</dbReference>